<dbReference type="GO" id="GO:0008270">
    <property type="term" value="F:zinc ion binding"/>
    <property type="evidence" value="ECO:0007669"/>
    <property type="project" value="UniProtKB-KW"/>
</dbReference>
<evidence type="ECO:0000256" key="3">
    <source>
        <dbReference type="ARBA" id="ARBA00011133"/>
    </source>
</evidence>
<dbReference type="SMR" id="A0A3Q2L312"/>
<keyword evidence="8" id="KW-0863">Zinc-finger</keyword>
<keyword evidence="12" id="KW-0007">Acetylation</keyword>
<evidence type="ECO:0000256" key="8">
    <source>
        <dbReference type="ARBA" id="ARBA00022771"/>
    </source>
</evidence>
<sequence>MTKGTSSFGKRRNTVHTLHSHCGSKGYHVQKSTCGRCGRNPANRKRKHNWSAEAQRPTTPLGRMRGLRTVYRRLRHGQKTVSCCSIPLILRTSITSHAISVPV</sequence>
<dbReference type="Ensembl" id="ENSECAT00000049720.2">
    <property type="protein sequence ID" value="ENSECAP00000032066.2"/>
    <property type="gene ID" value="ENSECAG00000034847.2"/>
</dbReference>
<organism evidence="18 19">
    <name type="scientific">Equus caballus</name>
    <name type="common">Horse</name>
    <dbReference type="NCBI Taxonomy" id="9796"/>
    <lineage>
        <taxon>Eukaryota</taxon>
        <taxon>Metazoa</taxon>
        <taxon>Chordata</taxon>
        <taxon>Craniata</taxon>
        <taxon>Vertebrata</taxon>
        <taxon>Euteleostomi</taxon>
        <taxon>Mammalia</taxon>
        <taxon>Eutheria</taxon>
        <taxon>Laurasiatheria</taxon>
        <taxon>Perissodactyla</taxon>
        <taxon>Equidae</taxon>
        <taxon>Equus</taxon>
    </lineage>
</organism>
<keyword evidence="5" id="KW-0597">Phosphoprotein</keyword>
<dbReference type="InterPro" id="IPR011331">
    <property type="entry name" value="Ribosomal_eL37/eL43"/>
</dbReference>
<dbReference type="GO" id="GO:0019843">
    <property type="term" value="F:rRNA binding"/>
    <property type="evidence" value="ECO:0007669"/>
    <property type="project" value="UniProtKB-KW"/>
</dbReference>
<dbReference type="Proteomes" id="UP000002281">
    <property type="component" value="Chromosome 18"/>
</dbReference>
<dbReference type="GO" id="GO:0003723">
    <property type="term" value="F:RNA binding"/>
    <property type="evidence" value="ECO:0000318"/>
    <property type="project" value="GO_Central"/>
</dbReference>
<reference evidence="18" key="3">
    <citation type="submission" date="2025-09" db="UniProtKB">
        <authorList>
            <consortium name="Ensembl"/>
        </authorList>
    </citation>
    <scope>IDENTIFICATION</scope>
    <source>
        <strain evidence="18">Thoroughbred</strain>
    </source>
</reference>
<dbReference type="Bgee" id="ENSECAG00000034847">
    <property type="expression patterns" value="Expressed in inner cell mass and 8 other cell types or tissues"/>
</dbReference>
<comment type="function">
    <text evidence="14">Component of the large ribosomal subunit. The ribosome is a large ribonucleoprotein complex responsible for the synthesis of proteins in the cell.</text>
</comment>
<evidence type="ECO:0000256" key="7">
    <source>
        <dbReference type="ARBA" id="ARBA00022730"/>
    </source>
</evidence>
<reference evidence="18" key="2">
    <citation type="submission" date="2025-08" db="UniProtKB">
        <authorList>
            <consortium name="Ensembl"/>
        </authorList>
    </citation>
    <scope>IDENTIFICATION</scope>
    <source>
        <strain evidence="18">Thoroughbred</strain>
    </source>
</reference>
<evidence type="ECO:0000256" key="15">
    <source>
        <dbReference type="ARBA" id="ARBA00035225"/>
    </source>
</evidence>
<dbReference type="GeneTree" id="ENSGT00390000005254"/>
<evidence type="ECO:0000256" key="14">
    <source>
        <dbReference type="ARBA" id="ARBA00034092"/>
    </source>
</evidence>
<evidence type="ECO:0000256" key="6">
    <source>
        <dbReference type="ARBA" id="ARBA00022723"/>
    </source>
</evidence>
<evidence type="ECO:0000256" key="13">
    <source>
        <dbReference type="ARBA" id="ARBA00023274"/>
    </source>
</evidence>
<evidence type="ECO:0000313" key="18">
    <source>
        <dbReference type="Ensembl" id="ENSECAP00000032066.2"/>
    </source>
</evidence>
<dbReference type="GO" id="GO:0006412">
    <property type="term" value="P:translation"/>
    <property type="evidence" value="ECO:0007669"/>
    <property type="project" value="InterPro"/>
</dbReference>
<dbReference type="SUPFAM" id="SSF57829">
    <property type="entry name" value="Zn-binding ribosomal proteins"/>
    <property type="match status" value="1"/>
</dbReference>
<dbReference type="Pfam" id="PF01907">
    <property type="entry name" value="Ribosomal_L37e"/>
    <property type="match status" value="1"/>
</dbReference>
<evidence type="ECO:0000256" key="5">
    <source>
        <dbReference type="ARBA" id="ARBA00022553"/>
    </source>
</evidence>
<comment type="subcellular location">
    <subcellularLocation>
        <location evidence="1">Cytoplasm</location>
    </subcellularLocation>
</comment>
<accession>A0A3Q2L312</accession>
<keyword evidence="6" id="KW-0479">Metal-binding</keyword>
<dbReference type="GO" id="GO:0003735">
    <property type="term" value="F:structural constituent of ribosome"/>
    <property type="evidence" value="ECO:0007669"/>
    <property type="project" value="InterPro"/>
</dbReference>
<dbReference type="PANTHER" id="PTHR10768">
    <property type="entry name" value="60S RIBOSOMAL PROTEIN L37"/>
    <property type="match status" value="1"/>
</dbReference>
<keyword evidence="19" id="KW-1185">Reference proteome</keyword>
<evidence type="ECO:0000256" key="16">
    <source>
        <dbReference type="ARBA" id="ARBA00035332"/>
    </source>
</evidence>
<evidence type="ECO:0000256" key="11">
    <source>
        <dbReference type="ARBA" id="ARBA00022980"/>
    </source>
</evidence>
<comment type="subunit">
    <text evidence="3">Component of the large ribosomal subunit.</text>
</comment>
<keyword evidence="10" id="KW-0694">RNA-binding</keyword>
<evidence type="ECO:0000256" key="9">
    <source>
        <dbReference type="ARBA" id="ARBA00022833"/>
    </source>
</evidence>
<keyword evidence="7" id="KW-0699">rRNA-binding</keyword>
<dbReference type="PaxDb" id="9796-ENSECAP00000032066"/>
<evidence type="ECO:0000256" key="1">
    <source>
        <dbReference type="ARBA" id="ARBA00004496"/>
    </source>
</evidence>
<dbReference type="InterPro" id="IPR001569">
    <property type="entry name" value="Ribosomal_eL37"/>
</dbReference>
<dbReference type="STRING" id="9796.ENSECAP00000032066"/>
<evidence type="ECO:0000313" key="19">
    <source>
        <dbReference type="Proteomes" id="UP000002281"/>
    </source>
</evidence>
<comment type="similarity">
    <text evidence="2">Belongs to the eukaryotic ribosomal protein eL37 family.</text>
</comment>
<dbReference type="Gene3D" id="2.20.25.30">
    <property type="match status" value="1"/>
</dbReference>
<proteinExistence type="inferred from homology"/>
<dbReference type="OMA" id="KHNWSAE"/>
<keyword evidence="9" id="KW-0862">Zinc</keyword>
<evidence type="ECO:0000256" key="12">
    <source>
        <dbReference type="ARBA" id="ARBA00022990"/>
    </source>
</evidence>
<dbReference type="PANTHER" id="PTHR10768:SF22">
    <property type="entry name" value="LARGE RIBOSOMAL SUBUNIT PROTEIN EL37"/>
    <property type="match status" value="1"/>
</dbReference>
<keyword evidence="11" id="KW-0689">Ribosomal protein</keyword>
<dbReference type="AlphaFoldDB" id="A0A3Q2L312"/>
<evidence type="ECO:0000256" key="2">
    <source>
        <dbReference type="ARBA" id="ARBA00009805"/>
    </source>
</evidence>
<dbReference type="GO" id="GO:0022625">
    <property type="term" value="C:cytosolic large ribosomal subunit"/>
    <property type="evidence" value="ECO:0000318"/>
    <property type="project" value="GO_Central"/>
</dbReference>
<dbReference type="InterPro" id="IPR011332">
    <property type="entry name" value="Ribosomal_zn-bd"/>
</dbReference>
<keyword evidence="4" id="KW-0963">Cytoplasm</keyword>
<evidence type="ECO:0000256" key="17">
    <source>
        <dbReference type="SAM" id="MobiDB-lite"/>
    </source>
</evidence>
<feature type="region of interest" description="Disordered" evidence="17">
    <location>
        <begin position="1"/>
        <end position="63"/>
    </location>
</feature>
<name>A0A3Q2L312_HORSE</name>
<evidence type="ECO:0000256" key="4">
    <source>
        <dbReference type="ARBA" id="ARBA00022490"/>
    </source>
</evidence>
<keyword evidence="13" id="KW-0687">Ribonucleoprotein</keyword>
<dbReference type="InParanoid" id="A0A3Q2L312"/>
<reference evidence="18 19" key="1">
    <citation type="journal article" date="2009" name="Science">
        <title>Genome sequence, comparative analysis, and population genetics of the domestic horse.</title>
        <authorList>
            <consortium name="Broad Institute Genome Sequencing Platform"/>
            <consortium name="Broad Institute Whole Genome Assembly Team"/>
            <person name="Wade C.M."/>
            <person name="Giulotto E."/>
            <person name="Sigurdsson S."/>
            <person name="Zoli M."/>
            <person name="Gnerre S."/>
            <person name="Imsland F."/>
            <person name="Lear T.L."/>
            <person name="Adelson D.L."/>
            <person name="Bailey E."/>
            <person name="Bellone R.R."/>
            <person name="Bloecker H."/>
            <person name="Distl O."/>
            <person name="Edgar R.C."/>
            <person name="Garber M."/>
            <person name="Leeb T."/>
            <person name="Mauceli E."/>
            <person name="MacLeod J.N."/>
            <person name="Penedo M.C.T."/>
            <person name="Raison J.M."/>
            <person name="Sharpe T."/>
            <person name="Vogel J."/>
            <person name="Andersson L."/>
            <person name="Antczak D.F."/>
            <person name="Biagi T."/>
            <person name="Binns M.M."/>
            <person name="Chowdhary B.P."/>
            <person name="Coleman S.J."/>
            <person name="Della Valle G."/>
            <person name="Fryc S."/>
            <person name="Guerin G."/>
            <person name="Hasegawa T."/>
            <person name="Hill E.W."/>
            <person name="Jurka J."/>
            <person name="Kiialainen A."/>
            <person name="Lindgren G."/>
            <person name="Liu J."/>
            <person name="Magnani E."/>
            <person name="Mickelson J.R."/>
            <person name="Murray J."/>
            <person name="Nergadze S.G."/>
            <person name="Onofrio R."/>
            <person name="Pedroni S."/>
            <person name="Piras M.F."/>
            <person name="Raudsepp T."/>
            <person name="Rocchi M."/>
            <person name="Roeed K.H."/>
            <person name="Ryder O.A."/>
            <person name="Searle S."/>
            <person name="Skow L."/>
            <person name="Swinburne J.E."/>
            <person name="Syvaenen A.C."/>
            <person name="Tozaki T."/>
            <person name="Valberg S.J."/>
            <person name="Vaudin M."/>
            <person name="White J.R."/>
            <person name="Zody M.C."/>
            <person name="Lander E.S."/>
            <person name="Lindblad-Toh K."/>
        </authorList>
    </citation>
    <scope>NUCLEOTIDE SEQUENCE [LARGE SCALE GENOMIC DNA]</scope>
    <source>
        <strain evidence="18 19">Thoroughbred</strain>
    </source>
</reference>
<protein>
    <recommendedName>
        <fullName evidence="15">Large ribosomal subunit protein eL37</fullName>
    </recommendedName>
    <alternativeName>
        <fullName evidence="16">60S ribosomal protein L37</fullName>
    </alternativeName>
</protein>
<evidence type="ECO:0000256" key="10">
    <source>
        <dbReference type="ARBA" id="ARBA00022884"/>
    </source>
</evidence>